<reference evidence="3" key="1">
    <citation type="journal article" date="2023" name="Mol. Phylogenet. Evol.">
        <title>Genome-scale phylogeny and comparative genomics of the fungal order Sordariales.</title>
        <authorList>
            <person name="Hensen N."/>
            <person name="Bonometti L."/>
            <person name="Westerberg I."/>
            <person name="Brannstrom I.O."/>
            <person name="Guillou S."/>
            <person name="Cros-Aarteil S."/>
            <person name="Calhoun S."/>
            <person name="Haridas S."/>
            <person name="Kuo A."/>
            <person name="Mondo S."/>
            <person name="Pangilinan J."/>
            <person name="Riley R."/>
            <person name="LaButti K."/>
            <person name="Andreopoulos B."/>
            <person name="Lipzen A."/>
            <person name="Chen C."/>
            <person name="Yan M."/>
            <person name="Daum C."/>
            <person name="Ng V."/>
            <person name="Clum A."/>
            <person name="Steindorff A."/>
            <person name="Ohm R.A."/>
            <person name="Martin F."/>
            <person name="Silar P."/>
            <person name="Natvig D.O."/>
            <person name="Lalanne C."/>
            <person name="Gautier V."/>
            <person name="Ament-Velasquez S.L."/>
            <person name="Kruys A."/>
            <person name="Hutchinson M.I."/>
            <person name="Powell A.J."/>
            <person name="Barry K."/>
            <person name="Miller A.N."/>
            <person name="Grigoriev I.V."/>
            <person name="Debuchy R."/>
            <person name="Gladieux P."/>
            <person name="Hiltunen Thoren M."/>
            <person name="Johannesson H."/>
        </authorList>
    </citation>
    <scope>NUCLEOTIDE SEQUENCE [LARGE SCALE GENOMIC DNA]</scope>
    <source>
        <strain evidence="3">CBS 340.73</strain>
    </source>
</reference>
<feature type="region of interest" description="Disordered" evidence="1">
    <location>
        <begin position="1"/>
        <end position="78"/>
    </location>
</feature>
<evidence type="ECO:0000313" key="3">
    <source>
        <dbReference type="Proteomes" id="UP001303473"/>
    </source>
</evidence>
<dbReference type="AlphaFoldDB" id="A0AAN6MZ81"/>
<feature type="compositionally biased region" description="Acidic residues" evidence="1">
    <location>
        <begin position="69"/>
        <end position="78"/>
    </location>
</feature>
<dbReference type="InterPro" id="IPR052973">
    <property type="entry name" value="Fungal_sec-metab_reg_TF"/>
</dbReference>
<feature type="region of interest" description="Disordered" evidence="1">
    <location>
        <begin position="102"/>
        <end position="137"/>
    </location>
</feature>
<evidence type="ECO:0000313" key="2">
    <source>
        <dbReference type="EMBL" id="KAK3935865.1"/>
    </source>
</evidence>
<evidence type="ECO:0008006" key="4">
    <source>
        <dbReference type="Google" id="ProtNLM"/>
    </source>
</evidence>
<protein>
    <recommendedName>
        <fullName evidence="4">Zn(2)-C6 fungal-type domain-containing protein</fullName>
    </recommendedName>
</protein>
<feature type="compositionally biased region" description="Low complexity" evidence="1">
    <location>
        <begin position="16"/>
        <end position="40"/>
    </location>
</feature>
<dbReference type="EMBL" id="MU853903">
    <property type="protein sequence ID" value="KAK3935865.1"/>
    <property type="molecule type" value="Genomic_DNA"/>
</dbReference>
<organism evidence="2 3">
    <name type="scientific">Diplogelasinospora grovesii</name>
    <dbReference type="NCBI Taxonomy" id="303347"/>
    <lineage>
        <taxon>Eukaryota</taxon>
        <taxon>Fungi</taxon>
        <taxon>Dikarya</taxon>
        <taxon>Ascomycota</taxon>
        <taxon>Pezizomycotina</taxon>
        <taxon>Sordariomycetes</taxon>
        <taxon>Sordariomycetidae</taxon>
        <taxon>Sordariales</taxon>
        <taxon>Diplogelasinosporaceae</taxon>
        <taxon>Diplogelasinospora</taxon>
    </lineage>
</organism>
<dbReference type="PANTHER" id="PTHR35392">
    <property type="entry name" value="ZN(II)2CYS6 TRANSCRIPTION FACTOR (EUROFUNG)-RELATED-RELATED"/>
    <property type="match status" value="1"/>
</dbReference>
<dbReference type="Proteomes" id="UP001303473">
    <property type="component" value="Unassembled WGS sequence"/>
</dbReference>
<feature type="compositionally biased region" description="Basic and acidic residues" evidence="1">
    <location>
        <begin position="128"/>
        <end position="137"/>
    </location>
</feature>
<evidence type="ECO:0000256" key="1">
    <source>
        <dbReference type="SAM" id="MobiDB-lite"/>
    </source>
</evidence>
<gene>
    <name evidence="2" type="ORF">QBC46DRAFT_270825</name>
</gene>
<name>A0AAN6MZ81_9PEZI</name>
<accession>A0AAN6MZ81</accession>
<dbReference type="PANTHER" id="PTHR35392:SF3">
    <property type="entry name" value="ZN(2)-C6 FUNGAL-TYPE DOMAIN-CONTAINING PROTEIN"/>
    <property type="match status" value="1"/>
</dbReference>
<feature type="compositionally biased region" description="Basic and acidic residues" evidence="1">
    <location>
        <begin position="45"/>
        <end position="67"/>
    </location>
</feature>
<sequence>MSIATHYNYPASSIGASSTTRTSPTAVSPSSTSPGSNAMSLDQRPYAELDRPYVKVVKDEDEKRPGDLEFSDQSDCDEQEVVPAATPLNGSFVDLTQELKDTYGGDVPSAEATSPSSDAASDRKRRARFGEDQRKETSETRNLGACMRCHNQRIRCVPNPLYPDQPCQTCVNVSMTNKKTIHNFPCLRDKVTSMTIYRAGNLRLTRRFSHTQVMDVGDNADNVIRTVVMSQGLSKKPIILQVRRFIPREGDVLNRRYIDNGVPKEERIAPFCLADVEKTAKGFQHYIRENALDGLAEAAKGSDDLVQFTFAMIGQQCRRLFEMKDTSKKKNKEWDFLHQTVRLWFATRHGIGSAWLMGEDTLGMELDEPKPNHPLDGRVSVPRMVVAQFDSIRHERIYKELAPKVLRLFQSFLGSGNLEAWFTVYLAAFLLLHQAACTSYDRRRYVKQNSGGMPQETRYGPRDHPLTKFVEEVQSSAGILLAHWLYYRRVDVMSLDWKKQDKSSLKHLEPYQAQFMKSTVDHLKRKMEAIPKEPRAGCWEDELCWIARMFDTVGLEEKWSPPESFTTAKPSVGRDW</sequence>
<keyword evidence="3" id="KW-1185">Reference proteome</keyword>
<proteinExistence type="predicted"/>
<comment type="caution">
    <text evidence="2">The sequence shown here is derived from an EMBL/GenBank/DDBJ whole genome shotgun (WGS) entry which is preliminary data.</text>
</comment>